<feature type="transmembrane region" description="Helical" evidence="1">
    <location>
        <begin position="43"/>
        <end position="64"/>
    </location>
</feature>
<feature type="transmembrane region" description="Helical" evidence="1">
    <location>
        <begin position="12"/>
        <end position="37"/>
    </location>
</feature>
<organism evidence="3 4">
    <name type="scientific">Nonomuraea soli</name>
    <dbReference type="NCBI Taxonomy" id="1032476"/>
    <lineage>
        <taxon>Bacteria</taxon>
        <taxon>Bacillati</taxon>
        <taxon>Actinomycetota</taxon>
        <taxon>Actinomycetes</taxon>
        <taxon>Streptosporangiales</taxon>
        <taxon>Streptosporangiaceae</taxon>
        <taxon>Nonomuraea</taxon>
    </lineage>
</organism>
<gene>
    <name evidence="3" type="ORF">HNR30_003296</name>
</gene>
<evidence type="ECO:0000313" key="3">
    <source>
        <dbReference type="EMBL" id="MBA2891955.1"/>
    </source>
</evidence>
<dbReference type="InterPro" id="IPR058581">
    <property type="entry name" value="TM_HPP"/>
</dbReference>
<dbReference type="PANTHER" id="PTHR33741">
    <property type="entry name" value="TRANSMEMBRANE PROTEIN DDB_G0269096-RELATED"/>
    <property type="match status" value="1"/>
</dbReference>
<dbReference type="Proteomes" id="UP000530928">
    <property type="component" value="Unassembled WGS sequence"/>
</dbReference>
<reference evidence="3 4" key="1">
    <citation type="submission" date="2020-07" db="EMBL/GenBank/DDBJ databases">
        <title>Genomic Encyclopedia of Type Strains, Phase IV (KMG-IV): sequencing the most valuable type-strain genomes for metagenomic binning, comparative biology and taxonomic classification.</title>
        <authorList>
            <person name="Goeker M."/>
        </authorList>
    </citation>
    <scope>NUCLEOTIDE SEQUENCE [LARGE SCALE GENOMIC DNA]</scope>
    <source>
        <strain evidence="3 4">DSM 45533</strain>
    </source>
</reference>
<feature type="domain" description="HPP transmembrane region" evidence="2">
    <location>
        <begin position="13"/>
        <end position="161"/>
    </location>
</feature>
<name>A0A7W0HQK2_9ACTN</name>
<accession>A0A7W0HQK2</accession>
<keyword evidence="1" id="KW-0812">Transmembrane</keyword>
<keyword evidence="1" id="KW-1133">Transmembrane helix</keyword>
<evidence type="ECO:0000259" key="2">
    <source>
        <dbReference type="Pfam" id="PF04982"/>
    </source>
</evidence>
<proteinExistence type="predicted"/>
<feature type="transmembrane region" description="Helical" evidence="1">
    <location>
        <begin position="131"/>
        <end position="150"/>
    </location>
</feature>
<dbReference type="AlphaFoldDB" id="A0A7W0HQK2"/>
<feature type="transmembrane region" description="Helical" evidence="1">
    <location>
        <begin position="76"/>
        <end position="103"/>
    </location>
</feature>
<keyword evidence="4" id="KW-1185">Reference proteome</keyword>
<dbReference type="EMBL" id="JACDUR010000003">
    <property type="protein sequence ID" value="MBA2891955.1"/>
    <property type="molecule type" value="Genomic_DNA"/>
</dbReference>
<protein>
    <submittedName>
        <fullName evidence="3">CBS-domain-containing membrane protein</fullName>
    </submittedName>
</protein>
<dbReference type="Pfam" id="PF04982">
    <property type="entry name" value="TM_HPP"/>
    <property type="match status" value="1"/>
</dbReference>
<evidence type="ECO:0000256" key="1">
    <source>
        <dbReference type="SAM" id="Phobius"/>
    </source>
</evidence>
<dbReference type="PANTHER" id="PTHR33741:SF5">
    <property type="entry name" value="TRANSMEMBRANE PROTEIN DDB_G0269096-RELATED"/>
    <property type="match status" value="1"/>
</dbReference>
<evidence type="ECO:0000313" key="4">
    <source>
        <dbReference type="Proteomes" id="UP000530928"/>
    </source>
</evidence>
<dbReference type="RefSeq" id="WP_181610699.1">
    <property type="nucleotide sequence ID" value="NZ_BAABAM010000002.1"/>
</dbReference>
<dbReference type="InterPro" id="IPR007065">
    <property type="entry name" value="HPP"/>
</dbReference>
<sequence>MNTKVAAQPRAAVNVRAVAATTGAALAGLLLLAAITATTGLELFALPFAASAAIVAVVPQAPFAQPRSILVGQLSATALALAITAVMGPSVWAAAVAAGLSIAPMMLARAPHPPAAATAALIGLTDPDPLFILNPVLPASVVVIAAGVVLGKVMRGAHRYPASWR</sequence>
<comment type="caution">
    <text evidence="3">The sequence shown here is derived from an EMBL/GenBank/DDBJ whole genome shotgun (WGS) entry which is preliminary data.</text>
</comment>
<keyword evidence="1" id="KW-0472">Membrane</keyword>